<keyword evidence="1" id="KW-1133">Transmembrane helix</keyword>
<keyword evidence="1" id="KW-0812">Transmembrane</keyword>
<keyword evidence="5" id="KW-1185">Reference proteome</keyword>
<dbReference type="EMBL" id="CP120863">
    <property type="protein sequence ID" value="WFE92289.1"/>
    <property type="molecule type" value="Genomic_DNA"/>
</dbReference>
<dbReference type="InterPro" id="IPR036366">
    <property type="entry name" value="PGBDSf"/>
</dbReference>
<dbReference type="Proteomes" id="UP001209803">
    <property type="component" value="Chromosome"/>
</dbReference>
<feature type="transmembrane region" description="Helical" evidence="1">
    <location>
        <begin position="369"/>
        <end position="386"/>
    </location>
</feature>
<dbReference type="Pfam" id="PF01471">
    <property type="entry name" value="PG_binding_1"/>
    <property type="match status" value="1"/>
</dbReference>
<evidence type="ECO:0000259" key="2">
    <source>
        <dbReference type="Pfam" id="PF01471"/>
    </source>
</evidence>
<sequence>MSTIIKKLRQGGGQPSDGSVISLAAARMECEEAILHAILEVEAKGRAFDNEGRLIILPEKHVFWRELPKALRAKAKRLGLAVRKWSRANYKGLGSSGSDARWDQLEAMARLHETAGLRSASYGGPQIMGFNAELCGYPTVQEFVLALAETEAAQAEAFLTYLEKVGLLQAIRDRDWRAIARRYNGPGQVTRYAGMMKSAYERITKKSGRGVGFNSSLLRLGSDGYRVKALQERLVALGYHVKPDGDFGPATRRQVVAFQVDNGLSPDGVVGQKTSEQLESAVPINSQPGGTRDNLTVKDLRTSGSQTIKQADRLTGLGVGALVTGGAATVIEEIGGAAGIETLKGLSNSIQQVSALIEPVFQLIGNNKWLALVAIGVAVFMLARNIKLRRLHDAREWRHVG</sequence>
<gene>
    <name evidence="4" type="ORF">K1718_13265</name>
</gene>
<evidence type="ECO:0000256" key="1">
    <source>
        <dbReference type="SAM" id="Phobius"/>
    </source>
</evidence>
<dbReference type="Pfam" id="PF11860">
    <property type="entry name" value="Muramidase"/>
    <property type="match status" value="1"/>
</dbReference>
<dbReference type="Gene3D" id="1.10.101.10">
    <property type="entry name" value="PGBD-like superfamily/PGBD"/>
    <property type="match status" value="1"/>
</dbReference>
<reference evidence="4 5" key="1">
    <citation type="submission" date="2023-03" db="EMBL/GenBank/DDBJ databases">
        <title>Roseibium porphyridii sp. nov. and Roseibium rhodosorbium sp. nov. isolated from marine algae, Porphyridium cruentum and Rhodosorus marinus, respectively.</title>
        <authorList>
            <person name="Lee M.W."/>
            <person name="Choi B.J."/>
            <person name="Lee J.K."/>
            <person name="Choi D.G."/>
            <person name="Baek J.H."/>
            <person name="Bayburt H."/>
            <person name="Kim J.M."/>
            <person name="Han D.M."/>
            <person name="Kim K.H."/>
            <person name="Jeon C.O."/>
        </authorList>
    </citation>
    <scope>NUCLEOTIDE SEQUENCE [LARGE SCALE GENOMIC DNA]</scope>
    <source>
        <strain evidence="4 5">KMA01</strain>
    </source>
</reference>
<accession>A0ABY8FCC4</accession>
<evidence type="ECO:0000313" key="5">
    <source>
        <dbReference type="Proteomes" id="UP001209803"/>
    </source>
</evidence>
<protein>
    <submittedName>
        <fullName evidence="4">N-acetylmuramidase domain-containing protein</fullName>
    </submittedName>
</protein>
<dbReference type="SUPFAM" id="SSF47090">
    <property type="entry name" value="PGBD-like"/>
    <property type="match status" value="1"/>
</dbReference>
<evidence type="ECO:0000313" key="4">
    <source>
        <dbReference type="EMBL" id="WFE92289.1"/>
    </source>
</evidence>
<feature type="domain" description="Peptidoglycan binding-like" evidence="2">
    <location>
        <begin position="224"/>
        <end position="278"/>
    </location>
</feature>
<dbReference type="InterPro" id="IPR024408">
    <property type="entry name" value="Muramidase"/>
</dbReference>
<keyword evidence="1" id="KW-0472">Membrane</keyword>
<organism evidence="4 5">
    <name type="scientific">Roseibium porphyridii</name>
    <dbReference type="NCBI Taxonomy" id="2866279"/>
    <lineage>
        <taxon>Bacteria</taxon>
        <taxon>Pseudomonadati</taxon>
        <taxon>Pseudomonadota</taxon>
        <taxon>Alphaproteobacteria</taxon>
        <taxon>Hyphomicrobiales</taxon>
        <taxon>Stappiaceae</taxon>
        <taxon>Roseibium</taxon>
    </lineage>
</organism>
<dbReference type="InterPro" id="IPR036365">
    <property type="entry name" value="PGBD-like_sf"/>
</dbReference>
<proteinExistence type="predicted"/>
<dbReference type="InterPro" id="IPR002477">
    <property type="entry name" value="Peptidoglycan-bd-like"/>
</dbReference>
<dbReference type="RefSeq" id="WP_265682291.1">
    <property type="nucleotide sequence ID" value="NZ_CP120863.1"/>
</dbReference>
<feature type="domain" description="N-acetylmuramidase" evidence="3">
    <location>
        <begin position="33"/>
        <end position="203"/>
    </location>
</feature>
<name>A0ABY8FCC4_9HYPH</name>
<evidence type="ECO:0000259" key="3">
    <source>
        <dbReference type="Pfam" id="PF11860"/>
    </source>
</evidence>